<reference evidence="1" key="1">
    <citation type="journal article" date="2015" name="Nature">
        <title>Complex archaea that bridge the gap between prokaryotes and eukaryotes.</title>
        <authorList>
            <person name="Spang A."/>
            <person name="Saw J.H."/>
            <person name="Jorgensen S.L."/>
            <person name="Zaremba-Niedzwiedzka K."/>
            <person name="Martijn J."/>
            <person name="Lind A.E."/>
            <person name="van Eijk R."/>
            <person name="Schleper C."/>
            <person name="Guy L."/>
            <person name="Ettema T.J."/>
        </authorList>
    </citation>
    <scope>NUCLEOTIDE SEQUENCE</scope>
</reference>
<name>A0A0F9V7I9_9ZZZZ</name>
<comment type="caution">
    <text evidence="1">The sequence shown here is derived from an EMBL/GenBank/DDBJ whole genome shotgun (WGS) entry which is preliminary data.</text>
</comment>
<organism evidence="1">
    <name type="scientific">marine sediment metagenome</name>
    <dbReference type="NCBI Taxonomy" id="412755"/>
    <lineage>
        <taxon>unclassified sequences</taxon>
        <taxon>metagenomes</taxon>
        <taxon>ecological metagenomes</taxon>
    </lineage>
</organism>
<proteinExistence type="predicted"/>
<dbReference type="AlphaFoldDB" id="A0A0F9V7I9"/>
<gene>
    <name evidence="1" type="ORF">LCGC14_0118230</name>
</gene>
<accession>A0A0F9V7I9</accession>
<evidence type="ECO:0000313" key="1">
    <source>
        <dbReference type="EMBL" id="KKO01236.1"/>
    </source>
</evidence>
<protein>
    <submittedName>
        <fullName evidence="1">Uncharacterized protein</fullName>
    </submittedName>
</protein>
<dbReference type="EMBL" id="LAZR01000036">
    <property type="protein sequence ID" value="KKO01236.1"/>
    <property type="molecule type" value="Genomic_DNA"/>
</dbReference>
<sequence>MEENTSKDQCITDIIVANNGPLKIKGTYKYN</sequence>